<dbReference type="InterPro" id="IPR046363">
    <property type="entry name" value="MS_N_TIM-barrel_dom"/>
</dbReference>
<evidence type="ECO:0000313" key="3">
    <source>
        <dbReference type="EMBL" id="KRT83340.1"/>
    </source>
</evidence>
<dbReference type="InterPro" id="IPR006252">
    <property type="entry name" value="Malate_synthA"/>
</dbReference>
<comment type="caution">
    <text evidence="3">The sequence shown here is derived from an EMBL/GenBank/DDBJ whole genome shotgun (WGS) entry which is preliminary data.</text>
</comment>
<dbReference type="AlphaFoldDB" id="A0A0T6B7L8"/>
<organism evidence="3 4">
    <name type="scientific">Oryctes borbonicus</name>
    <dbReference type="NCBI Taxonomy" id="1629725"/>
    <lineage>
        <taxon>Eukaryota</taxon>
        <taxon>Metazoa</taxon>
        <taxon>Ecdysozoa</taxon>
        <taxon>Arthropoda</taxon>
        <taxon>Hexapoda</taxon>
        <taxon>Insecta</taxon>
        <taxon>Pterygota</taxon>
        <taxon>Neoptera</taxon>
        <taxon>Endopterygota</taxon>
        <taxon>Coleoptera</taxon>
        <taxon>Polyphaga</taxon>
        <taxon>Scarabaeiformia</taxon>
        <taxon>Scarabaeidae</taxon>
        <taxon>Dynastinae</taxon>
        <taxon>Oryctes</taxon>
    </lineage>
</organism>
<dbReference type="GO" id="GO:0004474">
    <property type="term" value="F:malate synthase activity"/>
    <property type="evidence" value="ECO:0007669"/>
    <property type="project" value="UniProtKB-EC"/>
</dbReference>
<dbReference type="OrthoDB" id="4078635at2759"/>
<dbReference type="InterPro" id="IPR001465">
    <property type="entry name" value="Malate_synthase_TIM"/>
</dbReference>
<evidence type="ECO:0000256" key="1">
    <source>
        <dbReference type="ARBA" id="ARBA00012636"/>
    </source>
</evidence>
<evidence type="ECO:0000313" key="4">
    <source>
        <dbReference type="Proteomes" id="UP000051574"/>
    </source>
</evidence>
<feature type="domain" description="Malate synthase TIM barrel" evidence="2">
    <location>
        <begin position="156"/>
        <end position="210"/>
    </location>
</feature>
<dbReference type="GO" id="GO:0005737">
    <property type="term" value="C:cytoplasm"/>
    <property type="evidence" value="ECO:0007669"/>
    <property type="project" value="TreeGrafter"/>
</dbReference>
<protein>
    <recommendedName>
        <fullName evidence="1">malate synthase</fullName>
        <ecNumber evidence="1">2.3.3.9</ecNumber>
    </recommendedName>
</protein>
<dbReference type="GO" id="GO:0006097">
    <property type="term" value="P:glyoxylate cycle"/>
    <property type="evidence" value="ECO:0007669"/>
    <property type="project" value="InterPro"/>
</dbReference>
<dbReference type="SUPFAM" id="SSF51645">
    <property type="entry name" value="Malate synthase G"/>
    <property type="match status" value="1"/>
</dbReference>
<proteinExistence type="predicted"/>
<dbReference type="Gene3D" id="3.20.20.360">
    <property type="entry name" value="Malate synthase, domain 3"/>
    <property type="match status" value="1"/>
</dbReference>
<evidence type="ECO:0000259" key="2">
    <source>
        <dbReference type="Pfam" id="PF01274"/>
    </source>
</evidence>
<sequence>MMQEHIEISEPPIGLENLYRVLFTKDALDLLAKLFLEFEHRINKLYCDRQIRKYELRASKNLPKFLNSKQRSDETWKVNPVPERLANRRLDLGDVSPANTSHFFQALNANVQGIQVDFDDGHCPTWRNQIRGLYNVYHVVHRKDARIKPLKDLPILMLRPRAWNMIEHHIMVNGRKLPGPLVDFAILMYHNGYLLSQENCGPCFYLSKLEYGCCLL</sequence>
<reference evidence="3 4" key="1">
    <citation type="submission" date="2015-09" db="EMBL/GenBank/DDBJ databases">
        <title>Draft genome of the scarab beetle Oryctes borbonicus.</title>
        <authorList>
            <person name="Meyer J.M."/>
            <person name="Markov G.V."/>
            <person name="Baskaran P."/>
            <person name="Herrmann M."/>
            <person name="Sommer R.J."/>
            <person name="Roedelsperger C."/>
        </authorList>
    </citation>
    <scope>NUCLEOTIDE SEQUENCE [LARGE SCALE GENOMIC DNA]</scope>
    <source>
        <strain evidence="3">OB123</strain>
        <tissue evidence="3">Whole animal</tissue>
    </source>
</reference>
<dbReference type="InterPro" id="IPR011076">
    <property type="entry name" value="Malate_synth_sf"/>
</dbReference>
<accession>A0A0T6B7L8</accession>
<name>A0A0T6B7L8_9SCAR</name>
<gene>
    <name evidence="3" type="ORF">AMK59_3947</name>
</gene>
<keyword evidence="4" id="KW-1185">Reference proteome</keyword>
<dbReference type="EMBL" id="LJIG01009308">
    <property type="protein sequence ID" value="KRT83340.1"/>
    <property type="molecule type" value="Genomic_DNA"/>
</dbReference>
<dbReference type="PANTHER" id="PTHR42902:SF2">
    <property type="entry name" value="MALATE SYNTHASE"/>
    <property type="match status" value="1"/>
</dbReference>
<dbReference type="Pfam" id="PF01274">
    <property type="entry name" value="MS_TIM-barrel"/>
    <property type="match status" value="1"/>
</dbReference>
<dbReference type="EC" id="2.3.3.9" evidence="1"/>
<dbReference type="PANTHER" id="PTHR42902">
    <property type="entry name" value="MALATE SYNTHASE"/>
    <property type="match status" value="1"/>
</dbReference>
<dbReference type="Proteomes" id="UP000051574">
    <property type="component" value="Unassembled WGS sequence"/>
</dbReference>